<dbReference type="InterPro" id="IPR036136">
    <property type="entry name" value="Nit/Sulf_reduc_fer-like_dom_sf"/>
</dbReference>
<organism evidence="9 10">
    <name type="scientific">Catenuloplanes indicus</name>
    <dbReference type="NCBI Taxonomy" id="137267"/>
    <lineage>
        <taxon>Bacteria</taxon>
        <taxon>Bacillati</taxon>
        <taxon>Actinomycetota</taxon>
        <taxon>Actinomycetes</taxon>
        <taxon>Micromonosporales</taxon>
        <taxon>Micromonosporaceae</taxon>
        <taxon>Catenuloplanes</taxon>
    </lineage>
</organism>
<evidence type="ECO:0000256" key="5">
    <source>
        <dbReference type="ARBA" id="ARBA00023004"/>
    </source>
</evidence>
<proteinExistence type="predicted"/>
<keyword evidence="2" id="KW-0349">Heme</keyword>
<keyword evidence="6" id="KW-0411">Iron-sulfur</keyword>
<comment type="caution">
    <text evidence="9">The sequence shown here is derived from an EMBL/GenBank/DDBJ whole genome shotgun (WGS) entry which is preliminary data.</text>
</comment>
<evidence type="ECO:0000313" key="10">
    <source>
        <dbReference type="Proteomes" id="UP001240236"/>
    </source>
</evidence>
<evidence type="ECO:0000256" key="1">
    <source>
        <dbReference type="ARBA" id="ARBA00022485"/>
    </source>
</evidence>
<dbReference type="RefSeq" id="WP_307246218.1">
    <property type="nucleotide sequence ID" value="NZ_JAUSUZ010000001.1"/>
</dbReference>
<gene>
    <name evidence="9" type="ORF">J2S42_007002</name>
</gene>
<feature type="region of interest" description="Disordered" evidence="7">
    <location>
        <begin position="1"/>
        <end position="28"/>
    </location>
</feature>
<sequence>MSPLPASDHRTVPQPAPSGVSGGVTRTGPDACPTALQVHAAADGGLARVRIPGGVITADQARVLARAARDLGDGHLDQTSRGNLQLRALPPGAEIELGARLADAGLLPSATHERARNIVASPLSGLDGATLIDVRPLIDALDRALLASPALAALSGRFLFALDDGRGDVAALRADVCLAATNTTEFALLLNGVDHGLRVPITAGANSPAPAGANSSAPAEANGPGPAEANGPASAEATLSGGAQVAGVMVAAAEAFLAERAAQGSAGWRMSEIDQGADRVAARLGATVAARLGATAAAVTPAWTPPDPPAGVITGATGATALAAIIPLGRISATQLDLLAAVAAEGAGELRCTPWRGVVIPGLPDAARLPALAAAGLAVDKHSPWYGMTACAGRPGCAKSRADVRADATTVALGLPQTAPGPLPVHWAGCERGCGHPATPHVRVLAEPGGYRVDVPGRTPAVALTDPGRLAAAVAAARAAGTSNTAQETGA</sequence>
<dbReference type="PANTHER" id="PTHR32439">
    <property type="entry name" value="FERREDOXIN--NITRITE REDUCTASE, CHLOROPLASTIC"/>
    <property type="match status" value="1"/>
</dbReference>
<dbReference type="Gene3D" id="3.90.480.10">
    <property type="entry name" value="Sulfite Reductase Hemoprotein,Domain 2"/>
    <property type="match status" value="1"/>
</dbReference>
<feature type="domain" description="Nitrite/Sulfite reductase ferredoxin-like" evidence="8">
    <location>
        <begin position="320"/>
        <end position="373"/>
    </location>
</feature>
<dbReference type="Gene3D" id="3.90.480.20">
    <property type="match status" value="1"/>
</dbReference>
<keyword evidence="4 9" id="KW-0560">Oxidoreductase</keyword>
<name>A0AAE3W5G7_9ACTN</name>
<dbReference type="EMBL" id="JAUSUZ010000001">
    <property type="protein sequence ID" value="MDQ0370333.1"/>
    <property type="molecule type" value="Genomic_DNA"/>
</dbReference>
<dbReference type="InterPro" id="IPR005117">
    <property type="entry name" value="NiRdtase/SiRdtase_haem-b_fer"/>
</dbReference>
<dbReference type="Gene3D" id="3.30.413.10">
    <property type="entry name" value="Sulfite Reductase Hemoprotein, domain 1"/>
    <property type="match status" value="2"/>
</dbReference>
<dbReference type="Pfam" id="PF03460">
    <property type="entry name" value="NIR_SIR_ferr"/>
    <property type="match status" value="2"/>
</dbReference>
<evidence type="ECO:0000256" key="2">
    <source>
        <dbReference type="ARBA" id="ARBA00022617"/>
    </source>
</evidence>
<keyword evidence="1" id="KW-0004">4Fe-4S</keyword>
<evidence type="ECO:0000256" key="4">
    <source>
        <dbReference type="ARBA" id="ARBA00023002"/>
    </source>
</evidence>
<dbReference type="Proteomes" id="UP001240236">
    <property type="component" value="Unassembled WGS sequence"/>
</dbReference>
<protein>
    <submittedName>
        <fullName evidence="9">Precorrin-3B synthase</fullName>
        <ecNumber evidence="9">1.14.13.83</ecNumber>
    </submittedName>
</protein>
<reference evidence="9 10" key="1">
    <citation type="submission" date="2023-07" db="EMBL/GenBank/DDBJ databases">
        <title>Sequencing the genomes of 1000 actinobacteria strains.</title>
        <authorList>
            <person name="Klenk H.-P."/>
        </authorList>
    </citation>
    <scope>NUCLEOTIDE SEQUENCE [LARGE SCALE GENOMIC DNA]</scope>
    <source>
        <strain evidence="9 10">DSM 44709</strain>
    </source>
</reference>
<evidence type="ECO:0000313" key="9">
    <source>
        <dbReference type="EMBL" id="MDQ0370333.1"/>
    </source>
</evidence>
<feature type="domain" description="Nitrite/Sulfite reductase ferredoxin-like" evidence="8">
    <location>
        <begin position="46"/>
        <end position="97"/>
    </location>
</feature>
<accession>A0AAE3W5G7</accession>
<dbReference type="SUPFAM" id="SSF55124">
    <property type="entry name" value="Nitrite/Sulfite reductase N-terminal domain-like"/>
    <property type="match status" value="2"/>
</dbReference>
<dbReference type="GO" id="GO:0043818">
    <property type="term" value="F:precorrin-3B synthase activity"/>
    <property type="evidence" value="ECO:0007669"/>
    <property type="project" value="UniProtKB-EC"/>
</dbReference>
<keyword evidence="5" id="KW-0408">Iron</keyword>
<keyword evidence="10" id="KW-1185">Reference proteome</keyword>
<keyword evidence="3" id="KW-0479">Metal-binding</keyword>
<evidence type="ECO:0000259" key="8">
    <source>
        <dbReference type="Pfam" id="PF03460"/>
    </source>
</evidence>
<feature type="region of interest" description="Disordered" evidence="7">
    <location>
        <begin position="207"/>
        <end position="235"/>
    </location>
</feature>
<dbReference type="EC" id="1.14.13.83" evidence="9"/>
<dbReference type="GO" id="GO:0046872">
    <property type="term" value="F:metal ion binding"/>
    <property type="evidence" value="ECO:0007669"/>
    <property type="project" value="UniProtKB-KW"/>
</dbReference>
<evidence type="ECO:0000256" key="6">
    <source>
        <dbReference type="ARBA" id="ARBA00023014"/>
    </source>
</evidence>
<dbReference type="GO" id="GO:0051539">
    <property type="term" value="F:4 iron, 4 sulfur cluster binding"/>
    <property type="evidence" value="ECO:0007669"/>
    <property type="project" value="UniProtKB-KW"/>
</dbReference>
<dbReference type="SUPFAM" id="SSF56014">
    <property type="entry name" value="Nitrite and sulphite reductase 4Fe-4S domain-like"/>
    <property type="match status" value="2"/>
</dbReference>
<dbReference type="InterPro" id="IPR051329">
    <property type="entry name" value="NIR_SIR_4Fe-4S"/>
</dbReference>
<evidence type="ECO:0000256" key="7">
    <source>
        <dbReference type="SAM" id="MobiDB-lite"/>
    </source>
</evidence>
<dbReference type="AlphaFoldDB" id="A0AAE3W5G7"/>
<dbReference type="PANTHER" id="PTHR32439:SF9">
    <property type="entry name" value="BLR3264 PROTEIN"/>
    <property type="match status" value="1"/>
</dbReference>
<dbReference type="InterPro" id="IPR045854">
    <property type="entry name" value="NO2/SO3_Rdtase_4Fe4S_sf"/>
</dbReference>
<evidence type="ECO:0000256" key="3">
    <source>
        <dbReference type="ARBA" id="ARBA00022723"/>
    </source>
</evidence>